<sequence length="182" mass="20955">MYKSRTHLRVLKDWQPADVVLQRLEGSGFDLISRINMDYRVTIDFLLALVDSYSIELSCFIIGEERIAPTLEDVARITRFPIDGMPVIGRDYKAPKCPNICNELPLSARFLQEKNKYDIIIKELLHFKDILLDIVGAGLDPYVRAYVLYVIECFPTPPRDSRSVPCIYLSLLRNVDAIRNYA</sequence>
<dbReference type="Pfam" id="PF10536">
    <property type="entry name" value="PMD"/>
    <property type="match status" value="1"/>
</dbReference>
<evidence type="ECO:0000313" key="2">
    <source>
        <dbReference type="EMBL" id="CAA2997087.1"/>
    </source>
</evidence>
<organism evidence="2 3">
    <name type="scientific">Olea europaea subsp. europaea</name>
    <dbReference type="NCBI Taxonomy" id="158383"/>
    <lineage>
        <taxon>Eukaryota</taxon>
        <taxon>Viridiplantae</taxon>
        <taxon>Streptophyta</taxon>
        <taxon>Embryophyta</taxon>
        <taxon>Tracheophyta</taxon>
        <taxon>Spermatophyta</taxon>
        <taxon>Magnoliopsida</taxon>
        <taxon>eudicotyledons</taxon>
        <taxon>Gunneridae</taxon>
        <taxon>Pentapetalae</taxon>
        <taxon>asterids</taxon>
        <taxon>lamiids</taxon>
        <taxon>Lamiales</taxon>
        <taxon>Oleaceae</taxon>
        <taxon>Oleeae</taxon>
        <taxon>Olea</taxon>
    </lineage>
</organism>
<dbReference type="AlphaFoldDB" id="A0A8S0SWW8"/>
<evidence type="ECO:0000313" key="3">
    <source>
        <dbReference type="Proteomes" id="UP000594638"/>
    </source>
</evidence>
<dbReference type="GO" id="GO:0010073">
    <property type="term" value="P:meristem maintenance"/>
    <property type="evidence" value="ECO:0007669"/>
    <property type="project" value="InterPro"/>
</dbReference>
<dbReference type="Gramene" id="OE9A016665T1">
    <property type="protein sequence ID" value="OE9A016665C1"/>
    <property type="gene ID" value="OE9A016665"/>
</dbReference>
<proteinExistence type="predicted"/>
<accession>A0A8S0SWW8</accession>
<name>A0A8S0SWW8_OLEEU</name>
<evidence type="ECO:0000259" key="1">
    <source>
        <dbReference type="Pfam" id="PF10536"/>
    </source>
</evidence>
<keyword evidence="3" id="KW-1185">Reference proteome</keyword>
<dbReference type="EMBL" id="CACTIH010005543">
    <property type="protein sequence ID" value="CAA2997087.1"/>
    <property type="molecule type" value="Genomic_DNA"/>
</dbReference>
<protein>
    <recommendedName>
        <fullName evidence="1">Aminotransferase-like plant mobile domain-containing protein</fullName>
    </recommendedName>
</protein>
<dbReference type="InterPro" id="IPR044824">
    <property type="entry name" value="MAIN-like"/>
</dbReference>
<dbReference type="Proteomes" id="UP000594638">
    <property type="component" value="Unassembled WGS sequence"/>
</dbReference>
<comment type="caution">
    <text evidence="2">The sequence shown here is derived from an EMBL/GenBank/DDBJ whole genome shotgun (WGS) entry which is preliminary data.</text>
</comment>
<feature type="domain" description="Aminotransferase-like plant mobile" evidence="1">
    <location>
        <begin position="38"/>
        <end position="182"/>
    </location>
</feature>
<dbReference type="PANTHER" id="PTHR46033">
    <property type="entry name" value="PROTEIN MAIN-LIKE 2"/>
    <property type="match status" value="1"/>
</dbReference>
<reference evidence="2 3" key="1">
    <citation type="submission" date="2019-12" db="EMBL/GenBank/DDBJ databases">
        <authorList>
            <person name="Alioto T."/>
            <person name="Alioto T."/>
            <person name="Gomez Garrido J."/>
        </authorList>
    </citation>
    <scope>NUCLEOTIDE SEQUENCE [LARGE SCALE GENOMIC DNA]</scope>
</reference>
<dbReference type="InterPro" id="IPR019557">
    <property type="entry name" value="AminoTfrase-like_pln_mobile"/>
</dbReference>
<dbReference type="PANTHER" id="PTHR46033:SF17">
    <property type="entry name" value="AMINOTRANSFERASE-LIKE PLANT MOBILE DOMAIN-CONTAINING PROTEIN"/>
    <property type="match status" value="1"/>
</dbReference>
<dbReference type="OrthoDB" id="1750048at2759"/>
<gene>
    <name evidence="2" type="ORF">OLEA9_A016665</name>
</gene>